<sequence length="348" mass="38370">MPALIPVDNTLGALFIGTVLSSIIYGVTWLQVYSYYNSHSSDDRWPLKSFVAFLMLVDSANLAFGIYPTYDLVVTNFGNYQAANIFTPWSQAALGLSTVILESSVQHFYAYRIYRLGWRSPYLPIAISVSSLTELGIGTGTPFPSLLFLYLWIAEALSSSFLLIAFSTYMMAASFGDGSFTATLSCKVLCDVLITVGMVYTLLNNRTHVRSTNNVLKLLTIYTINCGILHLVFAITCVILFARYPNALIYTAPFFIMVRLSLCAFILNSRDHLRETLEGPEGAVVVTLTQTSTTIPSGARDTTTEANPNTTAAVPKYLPQVLVSPDTPFADSVVPFDRDKYYPYTRGG</sequence>
<proteinExistence type="predicted"/>
<feature type="domain" description="DUF6534" evidence="2">
    <location>
        <begin position="188"/>
        <end position="272"/>
    </location>
</feature>
<accession>A0AAD4L8Q5</accession>
<feature type="transmembrane region" description="Helical" evidence="1">
    <location>
        <begin position="215"/>
        <end position="241"/>
    </location>
</feature>
<dbReference type="Pfam" id="PF20152">
    <property type="entry name" value="DUF6534"/>
    <property type="match status" value="1"/>
</dbReference>
<keyword evidence="4" id="KW-1185">Reference proteome</keyword>
<evidence type="ECO:0000313" key="4">
    <source>
        <dbReference type="Proteomes" id="UP001201163"/>
    </source>
</evidence>
<keyword evidence="1" id="KW-1133">Transmembrane helix</keyword>
<dbReference type="InterPro" id="IPR045339">
    <property type="entry name" value="DUF6534"/>
</dbReference>
<name>A0AAD4L8Q5_9AGAM</name>
<keyword evidence="1" id="KW-0472">Membrane</keyword>
<comment type="caution">
    <text evidence="3">The sequence shown here is derived from an EMBL/GenBank/DDBJ whole genome shotgun (WGS) entry which is preliminary data.</text>
</comment>
<dbReference type="AlphaFoldDB" id="A0AAD4L8Q5"/>
<evidence type="ECO:0000313" key="3">
    <source>
        <dbReference type="EMBL" id="KAH8981712.1"/>
    </source>
</evidence>
<feature type="transmembrane region" description="Helical" evidence="1">
    <location>
        <begin position="147"/>
        <end position="170"/>
    </location>
</feature>
<dbReference type="PANTHER" id="PTHR40465">
    <property type="entry name" value="CHROMOSOME 1, WHOLE GENOME SHOTGUN SEQUENCE"/>
    <property type="match status" value="1"/>
</dbReference>
<dbReference type="Proteomes" id="UP001201163">
    <property type="component" value="Unassembled WGS sequence"/>
</dbReference>
<protein>
    <recommendedName>
        <fullName evidence="2">DUF6534 domain-containing protein</fullName>
    </recommendedName>
</protein>
<dbReference type="EMBL" id="JAKELL010000111">
    <property type="protein sequence ID" value="KAH8981712.1"/>
    <property type="molecule type" value="Genomic_DNA"/>
</dbReference>
<feature type="transmembrane region" description="Helical" evidence="1">
    <location>
        <begin position="182"/>
        <end position="203"/>
    </location>
</feature>
<dbReference type="PANTHER" id="PTHR40465:SF1">
    <property type="entry name" value="DUF6534 DOMAIN-CONTAINING PROTEIN"/>
    <property type="match status" value="1"/>
</dbReference>
<evidence type="ECO:0000259" key="2">
    <source>
        <dbReference type="Pfam" id="PF20152"/>
    </source>
</evidence>
<reference evidence="3" key="1">
    <citation type="submission" date="2022-01" db="EMBL/GenBank/DDBJ databases">
        <title>Comparative genomics reveals a dynamic genome evolution in the ectomycorrhizal milk-cap (Lactarius) mushrooms.</title>
        <authorList>
            <consortium name="DOE Joint Genome Institute"/>
            <person name="Lebreton A."/>
            <person name="Tang N."/>
            <person name="Kuo A."/>
            <person name="LaButti K."/>
            <person name="Drula E."/>
            <person name="Barry K."/>
            <person name="Clum A."/>
            <person name="Lipzen A."/>
            <person name="Mousain D."/>
            <person name="Ng V."/>
            <person name="Wang R."/>
            <person name="Wang X."/>
            <person name="Dai Y."/>
            <person name="Henrissat B."/>
            <person name="Grigoriev I.V."/>
            <person name="Guerin-Laguette A."/>
            <person name="Yu F."/>
            <person name="Martin F.M."/>
        </authorList>
    </citation>
    <scope>NUCLEOTIDE SEQUENCE</scope>
    <source>
        <strain evidence="3">QP</strain>
    </source>
</reference>
<feature type="transmembrane region" description="Helical" evidence="1">
    <location>
        <begin position="247"/>
        <end position="267"/>
    </location>
</feature>
<feature type="transmembrane region" description="Helical" evidence="1">
    <location>
        <begin position="45"/>
        <end position="67"/>
    </location>
</feature>
<evidence type="ECO:0000256" key="1">
    <source>
        <dbReference type="SAM" id="Phobius"/>
    </source>
</evidence>
<organism evidence="3 4">
    <name type="scientific">Lactarius akahatsu</name>
    <dbReference type="NCBI Taxonomy" id="416441"/>
    <lineage>
        <taxon>Eukaryota</taxon>
        <taxon>Fungi</taxon>
        <taxon>Dikarya</taxon>
        <taxon>Basidiomycota</taxon>
        <taxon>Agaricomycotina</taxon>
        <taxon>Agaricomycetes</taxon>
        <taxon>Russulales</taxon>
        <taxon>Russulaceae</taxon>
        <taxon>Lactarius</taxon>
    </lineage>
</organism>
<gene>
    <name evidence="3" type="ORF">EDB92DRAFT_1952867</name>
</gene>
<keyword evidence="1" id="KW-0812">Transmembrane</keyword>
<feature type="transmembrane region" description="Helical" evidence="1">
    <location>
        <begin position="12"/>
        <end position="33"/>
    </location>
</feature>